<accession>A0AAV7TQK0</accession>
<gene>
    <name evidence="2" type="ORF">NDU88_003972</name>
</gene>
<evidence type="ECO:0000313" key="3">
    <source>
        <dbReference type="Proteomes" id="UP001066276"/>
    </source>
</evidence>
<name>A0AAV7TQK0_PLEWA</name>
<organism evidence="2 3">
    <name type="scientific">Pleurodeles waltl</name>
    <name type="common">Iberian ribbed newt</name>
    <dbReference type="NCBI Taxonomy" id="8319"/>
    <lineage>
        <taxon>Eukaryota</taxon>
        <taxon>Metazoa</taxon>
        <taxon>Chordata</taxon>
        <taxon>Craniata</taxon>
        <taxon>Vertebrata</taxon>
        <taxon>Euteleostomi</taxon>
        <taxon>Amphibia</taxon>
        <taxon>Batrachia</taxon>
        <taxon>Caudata</taxon>
        <taxon>Salamandroidea</taxon>
        <taxon>Salamandridae</taxon>
        <taxon>Pleurodelinae</taxon>
        <taxon>Pleurodeles</taxon>
    </lineage>
</organism>
<evidence type="ECO:0000313" key="2">
    <source>
        <dbReference type="EMBL" id="KAJ1178730.1"/>
    </source>
</evidence>
<evidence type="ECO:0000256" key="1">
    <source>
        <dbReference type="SAM" id="MobiDB-lite"/>
    </source>
</evidence>
<dbReference type="EMBL" id="JANPWB010000006">
    <property type="protein sequence ID" value="KAJ1178730.1"/>
    <property type="molecule type" value="Genomic_DNA"/>
</dbReference>
<keyword evidence="3" id="KW-1185">Reference proteome</keyword>
<dbReference type="AlphaFoldDB" id="A0AAV7TQK0"/>
<feature type="region of interest" description="Disordered" evidence="1">
    <location>
        <begin position="1"/>
        <end position="74"/>
    </location>
</feature>
<comment type="caution">
    <text evidence="2">The sequence shown here is derived from an EMBL/GenBank/DDBJ whole genome shotgun (WGS) entry which is preliminary data.</text>
</comment>
<reference evidence="2" key="1">
    <citation type="journal article" date="2022" name="bioRxiv">
        <title>Sequencing and chromosome-scale assembly of the giantPleurodeles waltlgenome.</title>
        <authorList>
            <person name="Brown T."/>
            <person name="Elewa A."/>
            <person name="Iarovenko S."/>
            <person name="Subramanian E."/>
            <person name="Araus A.J."/>
            <person name="Petzold A."/>
            <person name="Susuki M."/>
            <person name="Suzuki K.-i.T."/>
            <person name="Hayashi T."/>
            <person name="Toyoda A."/>
            <person name="Oliveira C."/>
            <person name="Osipova E."/>
            <person name="Leigh N.D."/>
            <person name="Simon A."/>
            <person name="Yun M.H."/>
        </authorList>
    </citation>
    <scope>NUCLEOTIDE SEQUENCE</scope>
    <source>
        <strain evidence="2">20211129_DDA</strain>
        <tissue evidence="2">Liver</tissue>
    </source>
</reference>
<protein>
    <submittedName>
        <fullName evidence="2">Uncharacterized protein</fullName>
    </submittedName>
</protein>
<proteinExistence type="predicted"/>
<dbReference type="Proteomes" id="UP001066276">
    <property type="component" value="Chromosome 3_2"/>
</dbReference>
<sequence length="138" mass="14957">MLVCPPHSQRSRLQRRPPPTSHLRSAPPTTFTSPQEGRGYRHPVAEFTAHQSGPTRPASLTVASPPRPNSLCRGADRMATAADPLHSLRGPAVYRAGDSSTAPIKGSPPLQNVLRCYARADSHPSSLDSPVSCRIHYY</sequence>